<feature type="region of interest" description="Disordered" evidence="6">
    <location>
        <begin position="179"/>
        <end position="199"/>
    </location>
</feature>
<evidence type="ECO:0000256" key="6">
    <source>
        <dbReference type="SAM" id="MobiDB-lite"/>
    </source>
</evidence>
<dbReference type="InterPro" id="IPR029673">
    <property type="entry name" value="TMEM179"/>
</dbReference>
<reference evidence="9" key="2">
    <citation type="submission" date="2019-02" db="EMBL/GenBank/DDBJ databases">
        <title>Opniocepnalus argus Var Kimnra genome.</title>
        <authorList>
            <person name="Zhou C."/>
            <person name="Xiao S."/>
        </authorList>
    </citation>
    <scope>NUCLEOTIDE SEQUENCE [LARGE SCALE GENOMIC DNA]</scope>
</reference>
<protein>
    <submittedName>
        <fullName evidence="8">Transmembrane protein 179</fullName>
    </submittedName>
</protein>
<keyword evidence="2 7" id="KW-0812">Transmembrane</keyword>
<gene>
    <name evidence="8" type="ORF">EXN66_Car009677</name>
</gene>
<dbReference type="Proteomes" id="UP000503349">
    <property type="component" value="Chromosome 9"/>
</dbReference>
<dbReference type="AlphaFoldDB" id="A0A6G1PUI8"/>
<name>A0A6G1PUI8_CHAAH</name>
<evidence type="ECO:0000256" key="2">
    <source>
        <dbReference type="ARBA" id="ARBA00022692"/>
    </source>
</evidence>
<dbReference type="InterPro" id="IPR059010">
    <property type="entry name" value="TMEM179-179B"/>
</dbReference>
<keyword evidence="4 7" id="KW-0472">Membrane</keyword>
<dbReference type="PANTHER" id="PTHR31872">
    <property type="entry name" value="TRANSMEMBRANE PROTEIN 179"/>
    <property type="match status" value="1"/>
</dbReference>
<keyword evidence="3 7" id="KW-1133">Transmembrane helix</keyword>
<evidence type="ECO:0000313" key="9">
    <source>
        <dbReference type="Proteomes" id="UP000503349"/>
    </source>
</evidence>
<evidence type="ECO:0000256" key="1">
    <source>
        <dbReference type="ARBA" id="ARBA00004141"/>
    </source>
</evidence>
<feature type="transmembrane region" description="Helical" evidence="7">
    <location>
        <begin position="7"/>
        <end position="31"/>
    </location>
</feature>
<evidence type="ECO:0000256" key="4">
    <source>
        <dbReference type="ARBA" id="ARBA00023136"/>
    </source>
</evidence>
<reference evidence="8 9" key="1">
    <citation type="submission" date="2019-02" db="EMBL/GenBank/DDBJ databases">
        <title>Opniocepnalus argus genome.</title>
        <authorList>
            <person name="Zhou C."/>
            <person name="Xiao S."/>
        </authorList>
    </citation>
    <scope>NUCLEOTIDE SEQUENCE [LARGE SCALE GENOMIC DNA]</scope>
    <source>
        <strain evidence="8">OARG1902GOOAL</strain>
        <tissue evidence="8">Muscle</tissue>
    </source>
</reference>
<dbReference type="EMBL" id="CM015720">
    <property type="protein sequence ID" value="KAF3694001.1"/>
    <property type="molecule type" value="Genomic_DNA"/>
</dbReference>
<sequence length="199" mass="21924">MELDRRLLLAHCATHALSVAAGLLVVIPVALNGSAFKGRCALFSTGYWTTEIRAEYTGQLGDTSHLVVEQWGPPATCQFVTFVGIFTVLYGAAQGWKCLFYLHGRHDDCAEAQSVPLYLDVDTSSFYAELSLAQACLWLVTALWLAQSILAFLRLYHSHSQHIGRPCLPREKELLLEHSPFDRSSPSPPPPAAMPTILV</sequence>
<proteinExistence type="inferred from homology"/>
<keyword evidence="9" id="KW-1185">Reference proteome</keyword>
<comment type="subcellular location">
    <subcellularLocation>
        <location evidence="1">Membrane</location>
        <topology evidence="1">Multi-pass membrane protein</topology>
    </subcellularLocation>
</comment>
<dbReference type="Pfam" id="PF26158">
    <property type="entry name" value="Claudin_TMEM179-179B"/>
    <property type="match status" value="2"/>
</dbReference>
<evidence type="ECO:0000256" key="7">
    <source>
        <dbReference type="SAM" id="Phobius"/>
    </source>
</evidence>
<evidence type="ECO:0000256" key="3">
    <source>
        <dbReference type="ARBA" id="ARBA00022989"/>
    </source>
</evidence>
<evidence type="ECO:0000313" key="8">
    <source>
        <dbReference type="EMBL" id="KAF3694001.1"/>
    </source>
</evidence>
<accession>A0A6G1PUI8</accession>
<comment type="similarity">
    <text evidence="5">Belongs to the TMEM179 family.</text>
</comment>
<organism evidence="8 9">
    <name type="scientific">Channa argus</name>
    <name type="common">Northern snakehead</name>
    <name type="synonym">Ophicephalus argus</name>
    <dbReference type="NCBI Taxonomy" id="215402"/>
    <lineage>
        <taxon>Eukaryota</taxon>
        <taxon>Metazoa</taxon>
        <taxon>Chordata</taxon>
        <taxon>Craniata</taxon>
        <taxon>Vertebrata</taxon>
        <taxon>Euteleostomi</taxon>
        <taxon>Actinopterygii</taxon>
        <taxon>Neopterygii</taxon>
        <taxon>Teleostei</taxon>
        <taxon>Neoteleostei</taxon>
        <taxon>Acanthomorphata</taxon>
        <taxon>Anabantaria</taxon>
        <taxon>Anabantiformes</taxon>
        <taxon>Channoidei</taxon>
        <taxon>Channidae</taxon>
        <taxon>Channa</taxon>
    </lineage>
</organism>
<evidence type="ECO:0000256" key="5">
    <source>
        <dbReference type="ARBA" id="ARBA00093776"/>
    </source>
</evidence>
<dbReference type="PANTHER" id="PTHR31872:SF6">
    <property type="entry name" value="TRANSMEMBRANE PROTEIN 179"/>
    <property type="match status" value="1"/>
</dbReference>